<feature type="signal peptide" evidence="2">
    <location>
        <begin position="1"/>
        <end position="35"/>
    </location>
</feature>
<reference evidence="3" key="1">
    <citation type="submission" date="2021-02" db="EMBL/GenBank/DDBJ databases">
        <title>Genome-Resolved Metagenomics of a Microbial Community Performing Photosynthetic Biological Nutrient Removal.</title>
        <authorList>
            <person name="Mcdaniel E.A."/>
        </authorList>
    </citation>
    <scope>NUCLEOTIDE SEQUENCE</scope>
    <source>
        <strain evidence="3">UWPOB_OBS1</strain>
    </source>
</reference>
<keyword evidence="2" id="KW-0732">Signal</keyword>
<proteinExistence type="predicted"/>
<evidence type="ECO:0008006" key="5">
    <source>
        <dbReference type="Google" id="ProtNLM"/>
    </source>
</evidence>
<evidence type="ECO:0000313" key="4">
    <source>
        <dbReference type="Proteomes" id="UP000664277"/>
    </source>
</evidence>
<organism evidence="3 4">
    <name type="scientific">Candidatus Obscuribacter phosphatis</name>
    <dbReference type="NCBI Taxonomy" id="1906157"/>
    <lineage>
        <taxon>Bacteria</taxon>
        <taxon>Bacillati</taxon>
        <taxon>Candidatus Melainabacteria</taxon>
        <taxon>Candidatus Obscuribacterales</taxon>
        <taxon>Candidatus Obscuribacteraceae</taxon>
        <taxon>Candidatus Obscuribacter</taxon>
    </lineage>
</organism>
<name>A0A8J7PAX4_9BACT</name>
<dbReference type="Proteomes" id="UP000664277">
    <property type="component" value="Unassembled WGS sequence"/>
</dbReference>
<dbReference type="AlphaFoldDB" id="A0A8J7PAX4"/>
<evidence type="ECO:0000313" key="3">
    <source>
        <dbReference type="EMBL" id="MBN8662776.1"/>
    </source>
</evidence>
<accession>A0A8J7PAX4</accession>
<gene>
    <name evidence="3" type="ORF">J0M35_20580</name>
</gene>
<sequence>MSLSRPRPTFTSRFYFGLYSLTAALVLTSSLPSLAKSTPYPDSHLPVELQGQLVKAVKGFKQKKFAQATSDVESVAAGAQDTESLLFIISTLDGFGAPSVKAKRACLEKALSLAKTSDELLNIALKARQAECFDISKAALDSLVAAATTFEDLIDLAHKAHQASQHEIAQTAVKKAYTLVDNVPDVFTFAKESMNVGLEAMARTALKDLVEDQASTSELMLLMPKIGAFNMIDVTRLALKRGLEKSKTVDDYLAVYNQAKRFEQEDIVKVAAYRGKKLTLINKIKDEKEGPMRAKERELEEKERKAKEEMMRSTGQIPSGF</sequence>
<protein>
    <recommendedName>
        <fullName evidence="5">YfdX protein</fullName>
    </recommendedName>
</protein>
<dbReference type="EMBL" id="JAFLCK010000053">
    <property type="protein sequence ID" value="MBN8662776.1"/>
    <property type="molecule type" value="Genomic_DNA"/>
</dbReference>
<comment type="caution">
    <text evidence="3">The sequence shown here is derived from an EMBL/GenBank/DDBJ whole genome shotgun (WGS) entry which is preliminary data.</text>
</comment>
<feature type="chain" id="PRO_5035294806" description="YfdX protein" evidence="2">
    <location>
        <begin position="36"/>
        <end position="321"/>
    </location>
</feature>
<feature type="region of interest" description="Disordered" evidence="1">
    <location>
        <begin position="287"/>
        <end position="321"/>
    </location>
</feature>
<evidence type="ECO:0000256" key="1">
    <source>
        <dbReference type="SAM" id="MobiDB-lite"/>
    </source>
</evidence>
<feature type="compositionally biased region" description="Basic and acidic residues" evidence="1">
    <location>
        <begin position="287"/>
        <end position="311"/>
    </location>
</feature>
<evidence type="ECO:0000256" key="2">
    <source>
        <dbReference type="SAM" id="SignalP"/>
    </source>
</evidence>